<proteinExistence type="predicted"/>
<protein>
    <submittedName>
        <fullName evidence="1">DUF3368 domain-containing protein</fullName>
    </submittedName>
</protein>
<reference evidence="1" key="1">
    <citation type="submission" date="2019-05" db="EMBL/GenBank/DDBJ databases">
        <title>Methanoculleus sp. FWC-SCC1, a methanogenic archaeon isolated from deep marine cold seep.</title>
        <authorList>
            <person name="Chen Y.-W."/>
            <person name="Chen S.-C."/>
            <person name="Teng N.-H."/>
            <person name="Lai M.-C."/>
        </authorList>
    </citation>
    <scope>NUCLEOTIDE SEQUENCE</scope>
    <source>
        <strain evidence="1">FWC-SCC1</strain>
    </source>
</reference>
<name>A0ABT8M6R2_9EURY</name>
<dbReference type="EMBL" id="VCYH01000001">
    <property type="protein sequence ID" value="MDN7023620.1"/>
    <property type="molecule type" value="Genomic_DNA"/>
</dbReference>
<keyword evidence="2" id="KW-1185">Reference proteome</keyword>
<dbReference type="Proteomes" id="UP001168338">
    <property type="component" value="Unassembled WGS sequence"/>
</dbReference>
<evidence type="ECO:0000313" key="2">
    <source>
        <dbReference type="Proteomes" id="UP001168338"/>
    </source>
</evidence>
<dbReference type="InterPro" id="IPR021799">
    <property type="entry name" value="PIN-like_prokaryotic"/>
</dbReference>
<dbReference type="InterPro" id="IPR029060">
    <property type="entry name" value="PIN-like_dom_sf"/>
</dbReference>
<comment type="caution">
    <text evidence="1">The sequence shown here is derived from an EMBL/GenBank/DDBJ whole genome shotgun (WGS) entry which is preliminary data.</text>
</comment>
<evidence type="ECO:0000313" key="1">
    <source>
        <dbReference type="EMBL" id="MDN7023620.1"/>
    </source>
</evidence>
<sequence>MRVTGPGIERSIDANYIFDLETAGILHYPLHLGYSFRVTDLIAHEIKTIPHTRLRLSGVQIVELEPEQVLALYDLRQLHIRLSYMDLSAFVLARDSGAVLITGDGLLRSLAKAHGVECHGTLWILDALVDAGILNPRDTADALRTMRRNNRWLPKQECDRRLKIWDP</sequence>
<organism evidence="1 2">
    <name type="scientific">Methanoculleus frigidifontis</name>
    <dbReference type="NCBI Taxonomy" id="2584085"/>
    <lineage>
        <taxon>Archaea</taxon>
        <taxon>Methanobacteriati</taxon>
        <taxon>Methanobacteriota</taxon>
        <taxon>Stenosarchaea group</taxon>
        <taxon>Methanomicrobia</taxon>
        <taxon>Methanomicrobiales</taxon>
        <taxon>Methanomicrobiaceae</taxon>
        <taxon>Methanoculleus</taxon>
    </lineage>
</organism>
<dbReference type="SUPFAM" id="SSF88723">
    <property type="entry name" value="PIN domain-like"/>
    <property type="match status" value="1"/>
</dbReference>
<gene>
    <name evidence="1" type="ORF">FGU65_01680</name>
</gene>
<dbReference type="RefSeq" id="WP_301662664.1">
    <property type="nucleotide sequence ID" value="NZ_VCYH01000001.1"/>
</dbReference>
<accession>A0ABT8M6R2</accession>
<dbReference type="Pfam" id="PF11848">
    <property type="entry name" value="DUF3368"/>
    <property type="match status" value="1"/>
</dbReference>